<proteinExistence type="predicted"/>
<keyword evidence="2" id="KW-0472">Membrane</keyword>
<feature type="transmembrane region" description="Helical" evidence="2">
    <location>
        <begin position="67"/>
        <end position="88"/>
    </location>
</feature>
<evidence type="ECO:0000256" key="1">
    <source>
        <dbReference type="SAM" id="MobiDB-lite"/>
    </source>
</evidence>
<evidence type="ECO:0000313" key="4">
    <source>
        <dbReference type="Proteomes" id="UP001147752"/>
    </source>
</evidence>
<keyword evidence="2" id="KW-1133">Transmembrane helix</keyword>
<evidence type="ECO:0000313" key="3">
    <source>
        <dbReference type="EMBL" id="KAJ5371887.1"/>
    </source>
</evidence>
<dbReference type="RefSeq" id="XP_056577873.1">
    <property type="nucleotide sequence ID" value="XM_056721623.1"/>
</dbReference>
<dbReference type="GeneID" id="81460806"/>
<dbReference type="EMBL" id="JAPZBT010000002">
    <property type="protein sequence ID" value="KAJ5371887.1"/>
    <property type="molecule type" value="Genomic_DNA"/>
</dbReference>
<name>A0A9W9S4K1_9EURO</name>
<reference evidence="3" key="1">
    <citation type="submission" date="2022-12" db="EMBL/GenBank/DDBJ databases">
        <authorList>
            <person name="Petersen C."/>
        </authorList>
    </citation>
    <scope>NUCLEOTIDE SEQUENCE</scope>
    <source>
        <strain evidence="3">IBT 3081</strain>
    </source>
</reference>
<keyword evidence="2" id="KW-0812">Transmembrane</keyword>
<dbReference type="Proteomes" id="UP001147752">
    <property type="component" value="Unassembled WGS sequence"/>
</dbReference>
<feature type="region of interest" description="Disordered" evidence="1">
    <location>
        <begin position="1"/>
        <end position="23"/>
    </location>
</feature>
<sequence length="103" mass="11486">MLSGDKGQDSKLSGSGYPAVRSDGIGTDAGSEWILDNRIDWRAQVDPSLLGIDKITRNNPECSKRQTTIYLSATPIILKFFLCGMFIGDIRTFQFPFLHVYDP</sequence>
<gene>
    <name evidence="3" type="ORF">N7517_003893</name>
</gene>
<reference evidence="3" key="2">
    <citation type="journal article" date="2023" name="IMA Fungus">
        <title>Comparative genomic study of the Penicillium genus elucidates a diverse pangenome and 15 lateral gene transfer events.</title>
        <authorList>
            <person name="Petersen C."/>
            <person name="Sorensen T."/>
            <person name="Nielsen M.R."/>
            <person name="Sondergaard T.E."/>
            <person name="Sorensen J.L."/>
            <person name="Fitzpatrick D.A."/>
            <person name="Frisvad J.C."/>
            <person name="Nielsen K.L."/>
        </authorList>
    </citation>
    <scope>NUCLEOTIDE SEQUENCE</scope>
    <source>
        <strain evidence="3">IBT 3081</strain>
    </source>
</reference>
<evidence type="ECO:0000256" key="2">
    <source>
        <dbReference type="SAM" id="Phobius"/>
    </source>
</evidence>
<organism evidence="3 4">
    <name type="scientific">Penicillium concentricum</name>
    <dbReference type="NCBI Taxonomy" id="293559"/>
    <lineage>
        <taxon>Eukaryota</taxon>
        <taxon>Fungi</taxon>
        <taxon>Dikarya</taxon>
        <taxon>Ascomycota</taxon>
        <taxon>Pezizomycotina</taxon>
        <taxon>Eurotiomycetes</taxon>
        <taxon>Eurotiomycetidae</taxon>
        <taxon>Eurotiales</taxon>
        <taxon>Aspergillaceae</taxon>
        <taxon>Penicillium</taxon>
    </lineage>
</organism>
<keyword evidence="4" id="KW-1185">Reference proteome</keyword>
<accession>A0A9W9S4K1</accession>
<protein>
    <submittedName>
        <fullName evidence="3">Uncharacterized protein</fullName>
    </submittedName>
</protein>
<comment type="caution">
    <text evidence="3">The sequence shown here is derived from an EMBL/GenBank/DDBJ whole genome shotgun (WGS) entry which is preliminary data.</text>
</comment>
<dbReference type="AlphaFoldDB" id="A0A9W9S4K1"/>